<dbReference type="InterPro" id="IPR042417">
    <property type="entry name" value="PALB2"/>
</dbReference>
<proteinExistence type="predicted"/>
<dbReference type="GO" id="GO:0003677">
    <property type="term" value="F:DNA binding"/>
    <property type="evidence" value="ECO:0007669"/>
    <property type="project" value="InterPro"/>
</dbReference>
<evidence type="ECO:0000259" key="2">
    <source>
        <dbReference type="Pfam" id="PF16756"/>
    </source>
</evidence>
<dbReference type="Proteomes" id="UP000823561">
    <property type="component" value="Chromosome 7"/>
</dbReference>
<feature type="compositionally biased region" description="Basic residues" evidence="1">
    <location>
        <begin position="331"/>
        <end position="348"/>
    </location>
</feature>
<evidence type="ECO:0000313" key="4">
    <source>
        <dbReference type="Proteomes" id="UP000823561"/>
    </source>
</evidence>
<feature type="compositionally biased region" description="Basic and acidic residues" evidence="1">
    <location>
        <begin position="47"/>
        <end position="88"/>
    </location>
</feature>
<evidence type="ECO:0000256" key="1">
    <source>
        <dbReference type="SAM" id="MobiDB-lite"/>
    </source>
</evidence>
<feature type="region of interest" description="Disordered" evidence="1">
    <location>
        <begin position="536"/>
        <end position="646"/>
    </location>
</feature>
<comment type="caution">
    <text evidence="3">The sequence shown here is derived from an EMBL/GenBank/DDBJ whole genome shotgun (WGS) entry which is preliminary data.</text>
</comment>
<feature type="compositionally biased region" description="Basic and acidic residues" evidence="1">
    <location>
        <begin position="365"/>
        <end position="384"/>
    </location>
</feature>
<feature type="compositionally biased region" description="Polar residues" evidence="1">
    <location>
        <begin position="350"/>
        <end position="360"/>
    </location>
</feature>
<feature type="compositionally biased region" description="Low complexity" evidence="1">
    <location>
        <begin position="587"/>
        <end position="599"/>
    </location>
</feature>
<feature type="compositionally biased region" description="Basic residues" evidence="1">
    <location>
        <begin position="111"/>
        <end position="120"/>
    </location>
</feature>
<sequence length="1026" mass="112586">MKRAAKRRRERGMQRAAKRRRERGMKRAAKRRRERGMQRAVWRRRERGMQRDVWTKKREGDAESSLEKERERDVERRLESERRRDGNEAPRSNLPVNQSDTKSPASDQSLRRRCTSKPRRPAGNLDQSKPAATPTASPGHHLVNQSEPAVMPTLHPLDQSDPAATFGYHPSDQSEHALMPTLHPVDQSDPSAHHEVTASSQSNGPSGEEPVQSEGMVCGSNQWESSCTLVEGLLFPLEYYVRTTRRMASSQSPLDLQAVILSQLSRGRGKRRASQSRPSVTPFGGCGAVASEDSYVQMDSEPIRVEDSSLHLDSKPMGAEVSSLQTASRPIRARRRRRGAGWARKPRQSRIPSPSWTNEDAASDTESRPQTHSEPIKGDDDHLATRPLTHSEPIKGDDHIETRPLTHSEPIKGDDHLATRPPIISGPVTADGRMETHPLVNVAVETKPLPPERLLLLPEVYPIFRRGCGQKRKRTQMEKEVSPLLPSLSSLTQALKAEDHGSLRSLLLTFDLQDFHLPDDEFGQLKLQKLRPLVMGVEPYSPPSSGLTTRRSNRRHSNRAAANTTPSNSQRSKRSLLEPQSEHIDWLSPDPLLLSPTPTGSEVLGPPQLSSQSDGRADEPDQSQAQKEMKPITGLTDTKDQSETRVSPTVLLIGCRSLRGAEPTVRFQTQPEPTQNKARLEPEPELELVNGTRGPALRGTRGEPTLTQNRSTVEPGEPAPAHPALAAPHWLAPEQANSSSSYECNKEEENTCFATNRHSEGCGGRLCSVVSLFSVPDSDGLLCVTLGQLEITETSVLSTGSFSQNTVCGGACLRTVVGVSNSRIACGHAPKPRQTIEVHTLTKEGSIGEPVRLVSSDWCIESLVAVENQSDALIGWTDSSALIIWNTRTGHLLQTIELGHMVSMATCLRGYSCKGLLCALLQRVCVSGGRSQCVFTLIGLNPMNGKAAELTTVNTHSSERFVELDVIGSDVVGVSPSGRMVLWDVSGGGACLLASDDCHLARWAGPNTLLTGHKNGDVCVYQYYPL</sequence>
<organism evidence="3 4">
    <name type="scientific">Alosa alosa</name>
    <name type="common">allis shad</name>
    <dbReference type="NCBI Taxonomy" id="278164"/>
    <lineage>
        <taxon>Eukaryota</taxon>
        <taxon>Metazoa</taxon>
        <taxon>Chordata</taxon>
        <taxon>Craniata</taxon>
        <taxon>Vertebrata</taxon>
        <taxon>Euteleostomi</taxon>
        <taxon>Actinopterygii</taxon>
        <taxon>Neopterygii</taxon>
        <taxon>Teleostei</taxon>
        <taxon>Clupei</taxon>
        <taxon>Clupeiformes</taxon>
        <taxon>Clupeoidei</taxon>
        <taxon>Clupeidae</taxon>
        <taxon>Alosa</taxon>
    </lineage>
</organism>
<dbReference type="GO" id="GO:0000724">
    <property type="term" value="P:double-strand break repair via homologous recombination"/>
    <property type="evidence" value="ECO:0007669"/>
    <property type="project" value="InterPro"/>
</dbReference>
<dbReference type="GO" id="GO:0005654">
    <property type="term" value="C:nucleoplasm"/>
    <property type="evidence" value="ECO:0007669"/>
    <property type="project" value="TreeGrafter"/>
</dbReference>
<evidence type="ECO:0000313" key="3">
    <source>
        <dbReference type="EMBL" id="KAG5277631.1"/>
    </source>
</evidence>
<feature type="region of interest" description="Disordered" evidence="1">
    <location>
        <begin position="265"/>
        <end position="288"/>
    </location>
</feature>
<gene>
    <name evidence="3" type="ORF">AALO_G00089610</name>
</gene>
<name>A0AAV6GXF1_9TELE</name>
<feature type="region of interest" description="Disordered" evidence="1">
    <location>
        <begin position="309"/>
        <end position="432"/>
    </location>
</feature>
<dbReference type="Gene3D" id="2.130.10.10">
    <property type="entry name" value="YVTN repeat-like/Quinoprotein amine dehydrogenase"/>
    <property type="match status" value="1"/>
</dbReference>
<dbReference type="EMBL" id="JADWDJ010000007">
    <property type="protein sequence ID" value="KAG5277631.1"/>
    <property type="molecule type" value="Genomic_DNA"/>
</dbReference>
<dbReference type="AlphaFoldDB" id="A0AAV6GXF1"/>
<dbReference type="SUPFAM" id="SSF69322">
    <property type="entry name" value="Tricorn protease domain 2"/>
    <property type="match status" value="1"/>
</dbReference>
<accession>A0AAV6GXF1</accession>
<feature type="region of interest" description="Disordered" evidence="1">
    <location>
        <begin position="690"/>
        <end position="720"/>
    </location>
</feature>
<reference evidence="3" key="1">
    <citation type="submission" date="2020-10" db="EMBL/GenBank/DDBJ databases">
        <title>Chromosome-scale genome assembly of the Allis shad, Alosa alosa.</title>
        <authorList>
            <person name="Margot Z."/>
            <person name="Christophe K."/>
            <person name="Cabau C."/>
            <person name="Louis A."/>
            <person name="Berthelot C."/>
            <person name="Parey E."/>
            <person name="Roest Crollius H."/>
            <person name="Montfort J."/>
            <person name="Robinson-Rechavi M."/>
            <person name="Bucao C."/>
            <person name="Bouchez O."/>
            <person name="Gislard M."/>
            <person name="Lluch J."/>
            <person name="Milhes M."/>
            <person name="Lampietro C."/>
            <person name="Lopez Roques C."/>
            <person name="Donnadieu C."/>
            <person name="Braasch I."/>
            <person name="Desvignes T."/>
            <person name="Postlethwait J."/>
            <person name="Bobe J."/>
            <person name="Guiguen Y."/>
        </authorList>
    </citation>
    <scope>NUCLEOTIDE SEQUENCE</scope>
    <source>
        <strain evidence="3">M-15738</strain>
        <tissue evidence="3">Blood</tissue>
    </source>
</reference>
<feature type="compositionally biased region" description="Polar residues" evidence="1">
    <location>
        <begin position="94"/>
        <end position="108"/>
    </location>
</feature>
<dbReference type="PANTHER" id="PTHR14662">
    <property type="entry name" value="PARTNER AND LOCALIZER OF BRCA2"/>
    <property type="match status" value="1"/>
</dbReference>
<dbReference type="Pfam" id="PF16756">
    <property type="entry name" value="PALB2_WD40"/>
    <property type="match status" value="1"/>
</dbReference>
<dbReference type="PANTHER" id="PTHR14662:SF2">
    <property type="entry name" value="PARTNER AND LOCALIZER OF BRCA2"/>
    <property type="match status" value="1"/>
</dbReference>
<keyword evidence="4" id="KW-1185">Reference proteome</keyword>
<feature type="domain" description="Partner and localiser of BRCA2 WD40" evidence="2">
    <location>
        <begin position="769"/>
        <end position="1022"/>
    </location>
</feature>
<dbReference type="InterPro" id="IPR015943">
    <property type="entry name" value="WD40/YVTN_repeat-like_dom_sf"/>
</dbReference>
<feature type="region of interest" description="Disordered" evidence="1">
    <location>
        <begin position="1"/>
        <end position="215"/>
    </location>
</feature>
<protein>
    <recommendedName>
        <fullName evidence="2">Partner and localiser of BRCA2 WD40 domain-containing protein</fullName>
    </recommendedName>
</protein>
<dbReference type="InterPro" id="IPR031920">
    <property type="entry name" value="PALB2_WD40"/>
</dbReference>
<feature type="compositionally biased region" description="Basic and acidic residues" evidence="1">
    <location>
        <begin position="392"/>
        <end position="418"/>
    </location>
</feature>
<feature type="compositionally biased region" description="Basic residues" evidence="1">
    <location>
        <begin position="1"/>
        <end position="34"/>
    </location>
</feature>